<dbReference type="PIRSF" id="PIRSF000168">
    <property type="entry name" value="Acyl-CoA_oxidase"/>
    <property type="match status" value="1"/>
</dbReference>
<dbReference type="InterPro" id="IPR036250">
    <property type="entry name" value="AcylCo_DH-like_C"/>
</dbReference>
<comment type="caution">
    <text evidence="14">The sequence shown here is derived from an EMBL/GenBank/DDBJ whole genome shotgun (WGS) entry which is preliminary data.</text>
</comment>
<sequence>MSLASYIWGEAELDRRQEILKALSQFPIKTVCRNPYRLSRKELWTVRIQQNIELLELKMRLGWTAQHYLDALRIVCPDVASLSANYRIFLKNLHAQMSDEQRAYWIPRAENSEITGCYAQTELGHGSNLKGIETTATFDPTTDDIVLNSPTLSSHKYWIGGLGVVATHALVIARLIVAGKELGNHVFLVQIRDLETHDLLPNVQVYEQGEKSLGTFATMDNGVMKFSHKRIPRAQMLARYASLDRDGTYHKSENKKHAYTSMVIIRSLMSQEIGLDVAKAIVIALEYTTFRRQFNGKDGKETRVIEYASVQNRLYPALCRAIAMVLVGREIKEQVENLRVDRLENLHLQTVGLKIWATEHGVRDVEVARLSCGGHGNMAAAGLGSIYAQLSPARTYEGDNYVLSQQIGNAVIKHWKRNAQMTVPALSYLTLLRDSQRMSQRLGVGTADSFLAPETQEQILEYRAAILARRHILDTEQGKDTSYDVFQLAMSHADLTYWRSLQNKLCEAPREHETAIKTLVDVFALTSILESLGAFAGTNYLAQEDISSLRDTHRSCIASFSNHVQSIVDALGFTEIELNSAFARESQTPYEALVETARQSEMTDNRFVRPTILQARKLWKKYQGSASKL</sequence>
<evidence type="ECO:0000256" key="9">
    <source>
        <dbReference type="ARBA" id="ARBA00023140"/>
    </source>
</evidence>
<dbReference type="Gene3D" id="2.40.110.10">
    <property type="entry name" value="Butyryl-CoA Dehydrogenase, subunit A, domain 2"/>
    <property type="match status" value="1"/>
</dbReference>
<dbReference type="PANTHER" id="PTHR10909:SF250">
    <property type="entry name" value="PEROXISOMAL ACYL-COENZYME A OXIDASE 1"/>
    <property type="match status" value="1"/>
</dbReference>
<protein>
    <recommendedName>
        <fullName evidence="10">Acyl-coenzyme A oxidase</fullName>
    </recommendedName>
</protein>
<evidence type="ECO:0000313" key="14">
    <source>
        <dbReference type="EMBL" id="GFF20971.1"/>
    </source>
</evidence>
<keyword evidence="7" id="KW-0560">Oxidoreductase</keyword>
<evidence type="ECO:0000256" key="3">
    <source>
        <dbReference type="ARBA" id="ARBA00006288"/>
    </source>
</evidence>
<dbReference type="SUPFAM" id="SSF56645">
    <property type="entry name" value="Acyl-CoA dehydrogenase NM domain-like"/>
    <property type="match status" value="1"/>
</dbReference>
<accession>A0A5M3ZCE6</accession>
<dbReference type="Pfam" id="PF14749">
    <property type="entry name" value="Acyl-CoA_ox_N"/>
    <property type="match status" value="1"/>
</dbReference>
<dbReference type="GO" id="GO:0005777">
    <property type="term" value="C:peroxisome"/>
    <property type="evidence" value="ECO:0007669"/>
    <property type="project" value="UniProtKB-SubCell"/>
</dbReference>
<dbReference type="Gene3D" id="1.20.140.10">
    <property type="entry name" value="Butyryl-CoA Dehydrogenase, subunit A, domain 3"/>
    <property type="match status" value="2"/>
</dbReference>
<dbReference type="OrthoDB" id="538336at2759"/>
<evidence type="ECO:0000259" key="13">
    <source>
        <dbReference type="Pfam" id="PF22924"/>
    </source>
</evidence>
<evidence type="ECO:0000256" key="7">
    <source>
        <dbReference type="ARBA" id="ARBA00023002"/>
    </source>
</evidence>
<name>A0A5M3ZCE6_ASPTE</name>
<dbReference type="Pfam" id="PF22924">
    <property type="entry name" value="ACOX_C_alpha1"/>
    <property type="match status" value="1"/>
</dbReference>
<comment type="similarity">
    <text evidence="3 10">Belongs to the acyl-CoA oxidase family.</text>
</comment>
<keyword evidence="15" id="KW-1185">Reference proteome</keyword>
<evidence type="ECO:0000313" key="15">
    <source>
        <dbReference type="Proteomes" id="UP000452235"/>
    </source>
</evidence>
<organism evidence="14 15">
    <name type="scientific">Aspergillus terreus</name>
    <dbReference type="NCBI Taxonomy" id="33178"/>
    <lineage>
        <taxon>Eukaryota</taxon>
        <taxon>Fungi</taxon>
        <taxon>Dikarya</taxon>
        <taxon>Ascomycota</taxon>
        <taxon>Pezizomycotina</taxon>
        <taxon>Eurotiomycetes</taxon>
        <taxon>Eurotiomycetidae</taxon>
        <taxon>Eurotiales</taxon>
        <taxon>Aspergillaceae</taxon>
        <taxon>Aspergillus</taxon>
        <taxon>Aspergillus subgen. Circumdati</taxon>
    </lineage>
</organism>
<keyword evidence="6" id="KW-0276">Fatty acid metabolism</keyword>
<dbReference type="AlphaFoldDB" id="A0A5M3ZCE6"/>
<dbReference type="InterPro" id="IPR055060">
    <property type="entry name" value="ACOX_C_alpha1"/>
</dbReference>
<evidence type="ECO:0000259" key="11">
    <source>
        <dbReference type="Pfam" id="PF01756"/>
    </source>
</evidence>
<evidence type="ECO:0000256" key="10">
    <source>
        <dbReference type="PIRNR" id="PIRNR000168"/>
    </source>
</evidence>
<dbReference type="EMBL" id="BLJY01000013">
    <property type="protein sequence ID" value="GFF20971.1"/>
    <property type="molecule type" value="Genomic_DNA"/>
</dbReference>
<dbReference type="VEuPathDB" id="FungiDB:ATEG_09798"/>
<dbReference type="GO" id="GO:0055088">
    <property type="term" value="P:lipid homeostasis"/>
    <property type="evidence" value="ECO:0007669"/>
    <property type="project" value="TreeGrafter"/>
</dbReference>
<evidence type="ECO:0000256" key="1">
    <source>
        <dbReference type="ARBA" id="ARBA00001974"/>
    </source>
</evidence>
<dbReference type="PANTHER" id="PTHR10909">
    <property type="entry name" value="ELECTRON TRANSPORT OXIDOREDUCTASE"/>
    <property type="match status" value="1"/>
</dbReference>
<evidence type="ECO:0000256" key="4">
    <source>
        <dbReference type="ARBA" id="ARBA00022630"/>
    </source>
</evidence>
<gene>
    <name evidence="14" type="ORF">ATEIFO6365_0013030500</name>
</gene>
<dbReference type="SUPFAM" id="SSF47203">
    <property type="entry name" value="Acyl-CoA dehydrogenase C-terminal domain-like"/>
    <property type="match status" value="2"/>
</dbReference>
<evidence type="ECO:0000259" key="12">
    <source>
        <dbReference type="Pfam" id="PF14749"/>
    </source>
</evidence>
<dbReference type="InterPro" id="IPR012258">
    <property type="entry name" value="Acyl-CoA_oxidase"/>
</dbReference>
<keyword evidence="8" id="KW-0443">Lipid metabolism</keyword>
<dbReference type="GO" id="GO:0071949">
    <property type="term" value="F:FAD binding"/>
    <property type="evidence" value="ECO:0007669"/>
    <property type="project" value="InterPro"/>
</dbReference>
<evidence type="ECO:0000256" key="8">
    <source>
        <dbReference type="ARBA" id="ARBA00023098"/>
    </source>
</evidence>
<feature type="domain" description="Acyl-coenzyme A oxidase N-terminal" evidence="12">
    <location>
        <begin position="3"/>
        <end position="114"/>
    </location>
</feature>
<feature type="domain" description="Acyl-CoA oxidase C-terminal" evidence="11">
    <location>
        <begin position="476"/>
        <end position="604"/>
    </location>
</feature>
<dbReference type="InterPro" id="IPR046373">
    <property type="entry name" value="Acyl-CoA_Oxase/DH_mid-dom_sf"/>
</dbReference>
<dbReference type="UniPathway" id="UPA00661"/>
<reference evidence="14 15" key="1">
    <citation type="submission" date="2020-01" db="EMBL/GenBank/DDBJ databases">
        <title>Aspergillus terreus IFO 6365 whole genome shotgun sequence.</title>
        <authorList>
            <person name="Kanamasa S."/>
            <person name="Takahashi H."/>
        </authorList>
    </citation>
    <scope>NUCLEOTIDE SEQUENCE [LARGE SCALE GENOMIC DNA]</scope>
    <source>
        <strain evidence="14 15">IFO 6365</strain>
    </source>
</reference>
<keyword evidence="4 10" id="KW-0285">Flavoprotein</keyword>
<keyword evidence="9" id="KW-0576">Peroxisome</keyword>
<dbReference type="InterPro" id="IPR002655">
    <property type="entry name" value="Acyl-CoA_oxidase_C"/>
</dbReference>
<dbReference type="GO" id="GO:0005504">
    <property type="term" value="F:fatty acid binding"/>
    <property type="evidence" value="ECO:0007669"/>
    <property type="project" value="TreeGrafter"/>
</dbReference>
<dbReference type="Pfam" id="PF01756">
    <property type="entry name" value="ACOX"/>
    <property type="match status" value="1"/>
</dbReference>
<dbReference type="Proteomes" id="UP000452235">
    <property type="component" value="Unassembled WGS sequence"/>
</dbReference>
<dbReference type="Gene3D" id="1.10.540.10">
    <property type="entry name" value="Acyl-CoA dehydrogenase/oxidase, N-terminal domain"/>
    <property type="match status" value="1"/>
</dbReference>
<dbReference type="InterPro" id="IPR037069">
    <property type="entry name" value="AcylCoA_DH/ox_N_sf"/>
</dbReference>
<evidence type="ECO:0000256" key="5">
    <source>
        <dbReference type="ARBA" id="ARBA00022827"/>
    </source>
</evidence>
<comment type="subcellular location">
    <subcellularLocation>
        <location evidence="2">Peroxisome</location>
    </subcellularLocation>
</comment>
<evidence type="ECO:0000256" key="2">
    <source>
        <dbReference type="ARBA" id="ARBA00004275"/>
    </source>
</evidence>
<dbReference type="GO" id="GO:0003997">
    <property type="term" value="F:acyl-CoA oxidase activity"/>
    <property type="evidence" value="ECO:0007669"/>
    <property type="project" value="InterPro"/>
</dbReference>
<dbReference type="GO" id="GO:0033540">
    <property type="term" value="P:fatty acid beta-oxidation using acyl-CoA oxidase"/>
    <property type="evidence" value="ECO:0007669"/>
    <property type="project" value="UniProtKB-UniPathway"/>
</dbReference>
<comment type="cofactor">
    <cofactor evidence="1">
        <name>FAD</name>
        <dbReference type="ChEBI" id="CHEBI:57692"/>
    </cofactor>
</comment>
<dbReference type="InterPro" id="IPR009100">
    <property type="entry name" value="AcylCoA_DH/oxidase_NM_dom_sf"/>
</dbReference>
<keyword evidence="5 10" id="KW-0274">FAD</keyword>
<feature type="domain" description="Acyl-CoA oxidase C-alpha1" evidence="13">
    <location>
        <begin position="259"/>
        <end position="411"/>
    </location>
</feature>
<dbReference type="InterPro" id="IPR029320">
    <property type="entry name" value="Acyl-CoA_ox_N"/>
</dbReference>
<proteinExistence type="inferred from homology"/>
<dbReference type="FunFam" id="2.40.110.10:FF:000003">
    <property type="entry name" value="Acyl-coenzyme A oxidase"/>
    <property type="match status" value="1"/>
</dbReference>
<evidence type="ECO:0000256" key="6">
    <source>
        <dbReference type="ARBA" id="ARBA00022832"/>
    </source>
</evidence>